<evidence type="ECO:0000313" key="3">
    <source>
        <dbReference type="EMBL" id="GGC58488.1"/>
    </source>
</evidence>
<reference evidence="3" key="1">
    <citation type="journal article" date="2014" name="Int. J. Syst. Evol. Microbiol.">
        <title>Complete genome sequence of Corynebacterium casei LMG S-19264T (=DSM 44701T), isolated from a smear-ripened cheese.</title>
        <authorList>
            <consortium name="US DOE Joint Genome Institute (JGI-PGF)"/>
            <person name="Walter F."/>
            <person name="Albersmeier A."/>
            <person name="Kalinowski J."/>
            <person name="Ruckert C."/>
        </authorList>
    </citation>
    <scope>NUCLEOTIDE SEQUENCE</scope>
    <source>
        <strain evidence="3">CGMCC 1.15343</strain>
    </source>
</reference>
<protein>
    <submittedName>
        <fullName evidence="3">Membrane protein</fullName>
    </submittedName>
</protein>
<name>A0A916XA52_9SPHI</name>
<keyword evidence="1" id="KW-0472">Membrane</keyword>
<reference evidence="3" key="2">
    <citation type="submission" date="2020-09" db="EMBL/GenBank/DDBJ databases">
        <authorList>
            <person name="Sun Q."/>
            <person name="Zhou Y."/>
        </authorList>
    </citation>
    <scope>NUCLEOTIDE SEQUENCE</scope>
    <source>
        <strain evidence="3">CGMCC 1.15343</strain>
    </source>
</reference>
<evidence type="ECO:0000256" key="1">
    <source>
        <dbReference type="SAM" id="Phobius"/>
    </source>
</evidence>
<dbReference type="PANTHER" id="PTHR40763:SF5">
    <property type="entry name" value="MEMBRANE PROTEIN"/>
    <property type="match status" value="1"/>
</dbReference>
<keyword evidence="1" id="KW-0812">Transmembrane</keyword>
<accession>A0A916XA52</accession>
<dbReference type="AlphaFoldDB" id="A0A916XA52"/>
<dbReference type="RefSeq" id="WP_188625773.1">
    <property type="nucleotide sequence ID" value="NZ_BMIL01000003.1"/>
</dbReference>
<feature type="transmembrane region" description="Helical" evidence="1">
    <location>
        <begin position="62"/>
        <end position="79"/>
    </location>
</feature>
<proteinExistence type="predicted"/>
<dbReference type="InterPro" id="IPR054331">
    <property type="entry name" value="LiaF_TM"/>
</dbReference>
<evidence type="ECO:0000313" key="4">
    <source>
        <dbReference type="Proteomes" id="UP000651668"/>
    </source>
</evidence>
<keyword evidence="4" id="KW-1185">Reference proteome</keyword>
<dbReference type="Pfam" id="PF22570">
    <property type="entry name" value="LiaF-TM"/>
    <property type="match status" value="1"/>
</dbReference>
<dbReference type="Proteomes" id="UP000651668">
    <property type="component" value="Unassembled WGS sequence"/>
</dbReference>
<feature type="transmembrane region" description="Helical" evidence="1">
    <location>
        <begin position="36"/>
        <end position="55"/>
    </location>
</feature>
<evidence type="ECO:0000259" key="2">
    <source>
        <dbReference type="Pfam" id="PF22570"/>
    </source>
</evidence>
<organism evidence="3 4">
    <name type="scientific">Pedobacter quisquiliarum</name>
    <dbReference type="NCBI Taxonomy" id="1834438"/>
    <lineage>
        <taxon>Bacteria</taxon>
        <taxon>Pseudomonadati</taxon>
        <taxon>Bacteroidota</taxon>
        <taxon>Sphingobacteriia</taxon>
        <taxon>Sphingobacteriales</taxon>
        <taxon>Sphingobacteriaceae</taxon>
        <taxon>Pedobacter</taxon>
    </lineage>
</organism>
<gene>
    <name evidence="3" type="ORF">GCM10011387_10180</name>
</gene>
<keyword evidence="1" id="KW-1133">Transmembrane helix</keyword>
<feature type="domain" description="LiaF transmembrane" evidence="2">
    <location>
        <begin position="18"/>
        <end position="110"/>
    </location>
</feature>
<comment type="caution">
    <text evidence="3">The sequence shown here is derived from an EMBL/GenBank/DDBJ whole genome shotgun (WGS) entry which is preliminary data.</text>
</comment>
<feature type="transmembrane region" description="Helical" evidence="1">
    <location>
        <begin position="12"/>
        <end position="30"/>
    </location>
</feature>
<sequence length="265" mass="29195">METYNGTKNNNKNYRVGVGLLIVLIGVNILLKNFGIYMFDWLFSWHVFLLALGVIIGLKRNFTGGGWLALVLIGGYFTLQDITDLNFGRFALPLGLTILGLYLIFSPKTSRPWRKRFKQDSTDFTGTMPITDTTSSYEQLNPDGTQYVPPTAEFDVIDSVNVFSGAHQNIVSKNLKGGEVVSIFGGCDLNLTQANFEGTIIIDVIAIFGGVKIIIPPTWEVKNEVTAVFGGIDDKRALSPYQGEVRKVVVLKGVALFGGVDIRNF</sequence>
<dbReference type="EMBL" id="BMIL01000003">
    <property type="protein sequence ID" value="GGC58488.1"/>
    <property type="molecule type" value="Genomic_DNA"/>
</dbReference>
<dbReference type="PANTHER" id="PTHR40763">
    <property type="entry name" value="MEMBRANE PROTEIN-RELATED"/>
    <property type="match status" value="1"/>
</dbReference>
<feature type="transmembrane region" description="Helical" evidence="1">
    <location>
        <begin position="85"/>
        <end position="105"/>
    </location>
</feature>